<feature type="compositionally biased region" description="Low complexity" evidence="1">
    <location>
        <begin position="7"/>
        <end position="18"/>
    </location>
</feature>
<comment type="caution">
    <text evidence="2">The sequence shown here is derived from an EMBL/GenBank/DDBJ whole genome shotgun (WGS) entry which is preliminary data.</text>
</comment>
<proteinExistence type="predicted"/>
<dbReference type="EMBL" id="NCKW01015045">
    <property type="protein sequence ID" value="POM63278.1"/>
    <property type="molecule type" value="Genomic_DNA"/>
</dbReference>
<sequence>MNTRGAPEPITTPSSPSSRANEAPTDSESQVASPEVVDVTNGGEPWTATSARRVSDPPPLRSSKRATPKPAVEGAQVEARKGKKKTTKHVPPSVARRATRAAGQSADSDCEEKAPAPIAKKAKTSLTLPSPVPKSTPALRGTVISSCGQGFDLSEFMESFQPGSATATSSVVTGDALAQTTPASREVSGGQGDSPSVLEELRALKAEVLHLRGLVGAQRAIGGSVPTRIAATAPNAKGELPPAEACHLTTHSFPESSKKAKGDYIPPQAHMLAASRMFRSFRTATGKPLSAMSYVLWMRELDCVKFQATPAVLKAIFSGRLGSRGLTLTHFKESTELETLEDGSSNANFSSDFSVM</sequence>
<dbReference type="Proteomes" id="UP000237271">
    <property type="component" value="Unassembled WGS sequence"/>
</dbReference>
<organism evidence="2 3">
    <name type="scientific">Phytophthora palmivora</name>
    <dbReference type="NCBI Taxonomy" id="4796"/>
    <lineage>
        <taxon>Eukaryota</taxon>
        <taxon>Sar</taxon>
        <taxon>Stramenopiles</taxon>
        <taxon>Oomycota</taxon>
        <taxon>Peronosporomycetes</taxon>
        <taxon>Peronosporales</taxon>
        <taxon>Peronosporaceae</taxon>
        <taxon>Phytophthora</taxon>
    </lineage>
</organism>
<reference evidence="2 3" key="1">
    <citation type="journal article" date="2017" name="Genome Biol. Evol.">
        <title>Phytophthora megakarya and P. palmivora, closely related causal agents of cacao black pod rot, underwent increases in genome sizes and gene numbers by different mechanisms.</title>
        <authorList>
            <person name="Ali S.S."/>
            <person name="Shao J."/>
            <person name="Lary D.J."/>
            <person name="Kronmiller B."/>
            <person name="Shen D."/>
            <person name="Strem M.D."/>
            <person name="Amoako-Attah I."/>
            <person name="Akrofi A.Y."/>
            <person name="Begoude B.A."/>
            <person name="Ten Hoopen G.M."/>
            <person name="Coulibaly K."/>
            <person name="Kebe B.I."/>
            <person name="Melnick R.L."/>
            <person name="Guiltinan M.J."/>
            <person name="Tyler B.M."/>
            <person name="Meinhardt L.W."/>
            <person name="Bailey B.A."/>
        </authorList>
    </citation>
    <scope>NUCLEOTIDE SEQUENCE [LARGE SCALE GENOMIC DNA]</scope>
    <source>
        <strain evidence="3">sbr112.9</strain>
    </source>
</reference>
<protein>
    <submittedName>
        <fullName evidence="2">Uncharacterized protein</fullName>
    </submittedName>
</protein>
<dbReference type="AlphaFoldDB" id="A0A2P4XCL5"/>
<name>A0A2P4XCL5_9STRA</name>
<gene>
    <name evidence="2" type="ORF">PHPALM_27427</name>
</gene>
<feature type="region of interest" description="Disordered" evidence="1">
    <location>
        <begin position="1"/>
        <end position="139"/>
    </location>
</feature>
<dbReference type="OrthoDB" id="128834at2759"/>
<accession>A0A2P4XCL5</accession>
<evidence type="ECO:0000313" key="3">
    <source>
        <dbReference type="Proteomes" id="UP000237271"/>
    </source>
</evidence>
<evidence type="ECO:0000313" key="2">
    <source>
        <dbReference type="EMBL" id="POM63278.1"/>
    </source>
</evidence>
<keyword evidence="3" id="KW-1185">Reference proteome</keyword>
<evidence type="ECO:0000256" key="1">
    <source>
        <dbReference type="SAM" id="MobiDB-lite"/>
    </source>
</evidence>